<feature type="compositionally biased region" description="Basic and acidic residues" evidence="10">
    <location>
        <begin position="126"/>
        <end position="140"/>
    </location>
</feature>
<evidence type="ECO:0000256" key="7">
    <source>
        <dbReference type="ARBA" id="ARBA00023172"/>
    </source>
</evidence>
<feature type="region of interest" description="Disordered" evidence="10">
    <location>
        <begin position="121"/>
        <end position="151"/>
    </location>
</feature>
<evidence type="ECO:0000256" key="8">
    <source>
        <dbReference type="ARBA" id="ARBA00023306"/>
    </source>
</evidence>
<dbReference type="PROSITE" id="PS51898">
    <property type="entry name" value="TYR_RECOMBINASE"/>
    <property type="match status" value="1"/>
</dbReference>
<evidence type="ECO:0000313" key="13">
    <source>
        <dbReference type="EMBL" id="BDR53195.1"/>
    </source>
</evidence>
<keyword evidence="6 9" id="KW-0238">DNA-binding</keyword>
<dbReference type="PANTHER" id="PTHR30349">
    <property type="entry name" value="PHAGE INTEGRASE-RELATED"/>
    <property type="match status" value="1"/>
</dbReference>
<comment type="subcellular location">
    <subcellularLocation>
        <location evidence="1">Cytoplasm</location>
    </subcellularLocation>
</comment>
<dbReference type="InterPro" id="IPR011010">
    <property type="entry name" value="DNA_brk_join_enz"/>
</dbReference>
<keyword evidence="4" id="KW-0159">Chromosome partition</keyword>
<evidence type="ECO:0000256" key="2">
    <source>
        <dbReference type="ARBA" id="ARBA00022490"/>
    </source>
</evidence>
<feature type="domain" description="Core-binding (CB)" evidence="12">
    <location>
        <begin position="1"/>
        <end position="86"/>
    </location>
</feature>
<evidence type="ECO:0000256" key="3">
    <source>
        <dbReference type="ARBA" id="ARBA00022618"/>
    </source>
</evidence>
<keyword evidence="14" id="KW-1185">Reference proteome</keyword>
<keyword evidence="2" id="KW-0963">Cytoplasm</keyword>
<accession>A0ABM8B8H2</accession>
<evidence type="ECO:0000256" key="10">
    <source>
        <dbReference type="SAM" id="MobiDB-lite"/>
    </source>
</evidence>
<evidence type="ECO:0000313" key="14">
    <source>
        <dbReference type="Proteomes" id="UP001321766"/>
    </source>
</evidence>
<dbReference type="InterPro" id="IPR010998">
    <property type="entry name" value="Integrase_recombinase_N"/>
</dbReference>
<evidence type="ECO:0000256" key="9">
    <source>
        <dbReference type="PROSITE-ProRule" id="PRU01248"/>
    </source>
</evidence>
<dbReference type="InterPro" id="IPR013762">
    <property type="entry name" value="Integrase-like_cat_sf"/>
</dbReference>
<evidence type="ECO:0000259" key="12">
    <source>
        <dbReference type="PROSITE" id="PS51900"/>
    </source>
</evidence>
<keyword evidence="8" id="KW-0131">Cell cycle</keyword>
<dbReference type="Gene3D" id="1.10.443.10">
    <property type="entry name" value="Intergrase catalytic core"/>
    <property type="match status" value="1"/>
</dbReference>
<name>A0ABM8B8H2_9BIFI</name>
<proteinExistence type="predicted"/>
<dbReference type="PANTHER" id="PTHR30349:SF77">
    <property type="entry name" value="TYROSINE RECOMBINASE XERC"/>
    <property type="match status" value="1"/>
</dbReference>
<dbReference type="EMBL" id="AP026798">
    <property type="protein sequence ID" value="BDR53195.1"/>
    <property type="molecule type" value="Genomic_DNA"/>
</dbReference>
<evidence type="ECO:0000256" key="6">
    <source>
        <dbReference type="ARBA" id="ARBA00023125"/>
    </source>
</evidence>
<dbReference type="PROSITE" id="PS51900">
    <property type="entry name" value="CB"/>
    <property type="match status" value="1"/>
</dbReference>
<protein>
    <submittedName>
        <fullName evidence="13">Tyrosine recombinase XerC</fullName>
    </submittedName>
</protein>
<evidence type="ECO:0000256" key="5">
    <source>
        <dbReference type="ARBA" id="ARBA00022908"/>
    </source>
</evidence>
<reference evidence="13 14" key="1">
    <citation type="journal article" date="2023" name="Microbiol. Spectr.">
        <title>Symbiosis of Carpenter Bees with Uncharacterized Lactic Acid Bacteria Showing NAD Auxotrophy.</title>
        <authorList>
            <person name="Kawasaki S."/>
            <person name="Ozawa K."/>
            <person name="Mori T."/>
            <person name="Yamamoto A."/>
            <person name="Ito M."/>
            <person name="Ohkuma M."/>
            <person name="Sakamoto M."/>
            <person name="Matsutani M."/>
        </authorList>
    </citation>
    <scope>NUCLEOTIDE SEQUENCE [LARGE SCALE GENOMIC DNA]</scope>
    <source>
        <strain evidence="13 14">Kim37-2</strain>
    </source>
</reference>
<keyword evidence="5" id="KW-0229">DNA integration</keyword>
<dbReference type="Gene3D" id="1.10.150.130">
    <property type="match status" value="1"/>
</dbReference>
<sequence>MRLESQVDPFILYLDQVLGLSAHTLKAYRSDVGEFLHLMDLRGKEDLGQITIVDLRSWMAHEDQTHSRSTMARKTVAIRRFFAYAQEQGLIEANPASALATPRIPQHLPQVLNEQQAADLMEQADSDAREAEEQSDKSGEQEGSEPPSAQHQALALRDDAMLELLYATGMRVAELTGLNLSSIDADQRTVRVMGKGSKERVVPFGLPALKAVQAWVDEGRPVLAAHRKSSQESDDEQALFLGAQGRRVGQRQVRDVVHQLAGQAHLPSISPHALRHSAATHLLDGGLTCVKSRRCWDTLPCAPPNATRMFPLSSSVNAMSWLSHAPKELTLRDKAATSSLVLSGN</sequence>
<dbReference type="InterPro" id="IPR050090">
    <property type="entry name" value="Tyrosine_recombinase_XerCD"/>
</dbReference>
<dbReference type="Pfam" id="PF02899">
    <property type="entry name" value="Phage_int_SAM_1"/>
    <property type="match status" value="1"/>
</dbReference>
<keyword evidence="3" id="KW-0132">Cell division</keyword>
<feature type="domain" description="Tyr recombinase" evidence="11">
    <location>
        <begin position="107"/>
        <end position="323"/>
    </location>
</feature>
<dbReference type="InterPro" id="IPR002104">
    <property type="entry name" value="Integrase_catalytic"/>
</dbReference>
<evidence type="ECO:0000259" key="11">
    <source>
        <dbReference type="PROSITE" id="PS51898"/>
    </source>
</evidence>
<organism evidence="13 14">
    <name type="scientific">Bombiscardovia nodaiensis</name>
    <dbReference type="NCBI Taxonomy" id="2932181"/>
    <lineage>
        <taxon>Bacteria</taxon>
        <taxon>Bacillati</taxon>
        <taxon>Actinomycetota</taxon>
        <taxon>Actinomycetes</taxon>
        <taxon>Bifidobacteriales</taxon>
        <taxon>Bifidobacteriaceae</taxon>
        <taxon>Bombiscardovia</taxon>
    </lineage>
</organism>
<dbReference type="Proteomes" id="UP001321766">
    <property type="component" value="Chromosome"/>
</dbReference>
<gene>
    <name evidence="13" type="primary">xerC</name>
    <name evidence="13" type="ORF">KIM372_11020</name>
</gene>
<dbReference type="Pfam" id="PF00589">
    <property type="entry name" value="Phage_integrase"/>
    <property type="match status" value="1"/>
</dbReference>
<evidence type="ECO:0000256" key="4">
    <source>
        <dbReference type="ARBA" id="ARBA00022829"/>
    </source>
</evidence>
<dbReference type="SUPFAM" id="SSF56349">
    <property type="entry name" value="DNA breaking-rejoining enzymes"/>
    <property type="match status" value="1"/>
</dbReference>
<dbReference type="InterPro" id="IPR004107">
    <property type="entry name" value="Integrase_SAM-like_N"/>
</dbReference>
<evidence type="ECO:0000256" key="1">
    <source>
        <dbReference type="ARBA" id="ARBA00004496"/>
    </source>
</evidence>
<keyword evidence="7" id="KW-0233">DNA recombination</keyword>
<dbReference type="InterPro" id="IPR044068">
    <property type="entry name" value="CB"/>
</dbReference>